<accession>A0A2H0XFY9</accession>
<dbReference type="EMBL" id="PEYT01000020">
    <property type="protein sequence ID" value="PIS23038.1"/>
    <property type="molecule type" value="Genomic_DNA"/>
</dbReference>
<dbReference type="AlphaFoldDB" id="A0A2H0XFY9"/>
<comment type="caution">
    <text evidence="1">The sequence shown here is derived from an EMBL/GenBank/DDBJ whole genome shotgun (WGS) entry which is preliminary data.</text>
</comment>
<name>A0A2H0XFY9_UNCKA</name>
<evidence type="ECO:0000313" key="1">
    <source>
        <dbReference type="EMBL" id="PIS23038.1"/>
    </source>
</evidence>
<dbReference type="Proteomes" id="UP000230340">
    <property type="component" value="Unassembled WGS sequence"/>
</dbReference>
<organism evidence="1 2">
    <name type="scientific">candidate division WWE3 bacterium CG08_land_8_20_14_0_20_40_13</name>
    <dbReference type="NCBI Taxonomy" id="1975084"/>
    <lineage>
        <taxon>Bacteria</taxon>
        <taxon>Katanobacteria</taxon>
    </lineage>
</organism>
<reference evidence="2" key="1">
    <citation type="submission" date="2017-09" db="EMBL/GenBank/DDBJ databases">
        <title>Depth-based differentiation of microbial function through sediment-hosted aquifers and enrichment of novel symbionts in the deep terrestrial subsurface.</title>
        <authorList>
            <person name="Probst A.J."/>
            <person name="Ladd B."/>
            <person name="Jarett J.K."/>
            <person name="Geller-Mcgrath D.E."/>
            <person name="Sieber C.M.K."/>
            <person name="Emerson J.B."/>
            <person name="Anantharaman K."/>
            <person name="Thomas B.C."/>
            <person name="Malmstrom R."/>
            <person name="Stieglmeier M."/>
            <person name="Klingl A."/>
            <person name="Woyke T."/>
            <person name="Ryan C.M."/>
            <person name="Banfield J.F."/>
        </authorList>
    </citation>
    <scope>NUCLEOTIDE SEQUENCE [LARGE SCALE GENOMIC DNA]</scope>
</reference>
<gene>
    <name evidence="1" type="ORF">COT49_02235</name>
</gene>
<proteinExistence type="predicted"/>
<protein>
    <submittedName>
        <fullName evidence="1">Uncharacterized protein</fullName>
    </submittedName>
</protein>
<evidence type="ECO:0000313" key="2">
    <source>
        <dbReference type="Proteomes" id="UP000230340"/>
    </source>
</evidence>
<sequence>MIKHIWSVLCQRSVVDSQSNNVSLIDVFEQLQVGISPFDSSDTSVSEGISIPVQYELVNFWSKTNEVVEEKGSIRIVLLDPKGKEIKRMDKDLIIPQTNRRMREINKIQGISLKGNGIYNFVVSIKQEDSDLYITVAEIPLEVKIGEDTKQG</sequence>